<gene>
    <name evidence="3" type="ORF">RhiirA5_433083</name>
    <name evidence="2" type="ORF">RhiirA5_444004</name>
</gene>
<comment type="caution">
    <text evidence="2">The sequence shown here is derived from an EMBL/GenBank/DDBJ whole genome shotgun (WGS) entry which is preliminary data.</text>
</comment>
<evidence type="ECO:0000313" key="2">
    <source>
        <dbReference type="EMBL" id="PKB92628.1"/>
    </source>
</evidence>
<dbReference type="VEuPathDB" id="FungiDB:RhiirA1_483182"/>
<sequence length="103" mass="11701">MFIIVQVNEDAKIITGPLVKEVEESSLFSTLFDSVFSGNYFHQNVRVEVRKTETGPWVPVQEGLQGKLLLMKTLGFIYLKYILLLCDFVVPLSQIHTLMPLQG</sequence>
<organism evidence="2 4">
    <name type="scientific">Rhizophagus irregularis</name>
    <dbReference type="NCBI Taxonomy" id="588596"/>
    <lineage>
        <taxon>Eukaryota</taxon>
        <taxon>Fungi</taxon>
        <taxon>Fungi incertae sedis</taxon>
        <taxon>Mucoromycota</taxon>
        <taxon>Glomeromycotina</taxon>
        <taxon>Glomeromycetes</taxon>
        <taxon>Glomerales</taxon>
        <taxon>Glomeraceae</taxon>
        <taxon>Rhizophagus</taxon>
    </lineage>
</organism>
<dbReference type="Proteomes" id="UP000232722">
    <property type="component" value="Unassembled WGS sequence"/>
</dbReference>
<name>A0A2N0NDJ5_9GLOM</name>
<keyword evidence="1" id="KW-0812">Transmembrane</keyword>
<keyword evidence="1" id="KW-1133">Transmembrane helix</keyword>
<keyword evidence="1" id="KW-0472">Membrane</keyword>
<protein>
    <submittedName>
        <fullName evidence="2">Uncharacterized protein</fullName>
    </submittedName>
</protein>
<proteinExistence type="predicted"/>
<evidence type="ECO:0000256" key="1">
    <source>
        <dbReference type="SAM" id="Phobius"/>
    </source>
</evidence>
<reference evidence="2 4" key="1">
    <citation type="submission" date="2016-04" db="EMBL/GenBank/DDBJ databases">
        <title>Genome analyses suggest a sexual origin of heterokaryosis in a supposedly ancient asexual fungus.</title>
        <authorList>
            <person name="Ropars J."/>
            <person name="Sedzielewska K."/>
            <person name="Noel J."/>
            <person name="Charron P."/>
            <person name="Farinelli L."/>
            <person name="Marton T."/>
            <person name="Kruger M."/>
            <person name="Pelin A."/>
            <person name="Brachmann A."/>
            <person name="Corradi N."/>
        </authorList>
    </citation>
    <scope>NUCLEOTIDE SEQUENCE [LARGE SCALE GENOMIC DNA]</scope>
    <source>
        <strain evidence="2 4">A5</strain>
    </source>
</reference>
<dbReference type="EMBL" id="LLXJ01003186">
    <property type="protein sequence ID" value="PKB97477.1"/>
    <property type="molecule type" value="Genomic_DNA"/>
</dbReference>
<evidence type="ECO:0000313" key="4">
    <source>
        <dbReference type="Proteomes" id="UP000232722"/>
    </source>
</evidence>
<evidence type="ECO:0000313" key="3">
    <source>
        <dbReference type="EMBL" id="PKB97477.1"/>
    </source>
</evidence>
<reference evidence="2 4" key="2">
    <citation type="submission" date="2017-09" db="EMBL/GenBank/DDBJ databases">
        <title>Extensive intraspecific genome diversity in a model arbuscular mycorrhizal fungus.</title>
        <authorList>
            <person name="Chen E.C."/>
            <person name="Morin E."/>
            <person name="Beaudet D."/>
            <person name="Noel J."/>
            <person name="Ndikumana S."/>
            <person name="Charron P."/>
            <person name="St-Onge C."/>
            <person name="Giorgi J."/>
            <person name="Grigoriev I.V."/>
            <person name="Roux C."/>
            <person name="Martin F.M."/>
            <person name="Corradi N."/>
        </authorList>
    </citation>
    <scope>NUCLEOTIDE SEQUENCE [LARGE SCALE GENOMIC DNA]</scope>
    <source>
        <strain evidence="2 4">A5</strain>
    </source>
</reference>
<dbReference type="AlphaFoldDB" id="A0A2N0NDJ5"/>
<accession>A0A2N0NDJ5</accession>
<feature type="transmembrane region" description="Helical" evidence="1">
    <location>
        <begin position="77"/>
        <end position="99"/>
    </location>
</feature>
<dbReference type="EMBL" id="LLXJ01010442">
    <property type="protein sequence ID" value="PKB92628.1"/>
    <property type="molecule type" value="Genomic_DNA"/>
</dbReference>